<evidence type="ECO:0000313" key="9">
    <source>
        <dbReference type="Proteomes" id="UP001476247"/>
    </source>
</evidence>
<feature type="compositionally biased region" description="Basic residues" evidence="5">
    <location>
        <begin position="358"/>
        <end position="368"/>
    </location>
</feature>
<dbReference type="Pfam" id="PF07946">
    <property type="entry name" value="CCDC47"/>
    <property type="match status" value="1"/>
</dbReference>
<comment type="subcellular location">
    <subcellularLocation>
        <location evidence="1">Membrane</location>
        <topology evidence="1">Single-pass membrane protein</topology>
    </subcellularLocation>
</comment>
<name>A0ABP9Y0Y4_9FUNG</name>
<evidence type="ECO:0000256" key="2">
    <source>
        <dbReference type="ARBA" id="ARBA00022692"/>
    </source>
</evidence>
<feature type="signal peptide" evidence="7">
    <location>
        <begin position="1"/>
        <end position="19"/>
    </location>
</feature>
<keyword evidence="7" id="KW-0732">Signal</keyword>
<keyword evidence="3 6" id="KW-1133">Transmembrane helix</keyword>
<comment type="caution">
    <text evidence="8">The sequence shown here is derived from an EMBL/GenBank/DDBJ whole genome shotgun (WGS) entry which is preliminary data.</text>
</comment>
<evidence type="ECO:0000256" key="7">
    <source>
        <dbReference type="SAM" id="SignalP"/>
    </source>
</evidence>
<keyword evidence="9" id="KW-1185">Reference proteome</keyword>
<keyword evidence="4 6" id="KW-0472">Membrane</keyword>
<dbReference type="EMBL" id="BAABUJ010000016">
    <property type="protein sequence ID" value="GAA5800667.1"/>
    <property type="molecule type" value="Genomic_DNA"/>
</dbReference>
<sequence>MSKLLSSLAMLALASYVSAEEEKTPVEGKFTPPVNPILTRRLTINDFHMEIVLSITFIALAFVWFQGKTTNLKKAKTWVNDQIEFLESQFALVGDKLSNEKSVLMVDGPADFLLYTSGRRNVQFGHWWLKMKPRNDILTFFTTQVLALVGYAKPSTDRVNLTMALDKSIPEKFVFAVVKKDLANELHKKRFDLKRVGKVASSKVLPANLTIYAETQKLADTILAGKVGEILAQTSDRLESLIISSLPEEEPEMFEADSFITVSLNFVMPSTAGFDPLVELACELPDVVGQLRLTGDVKSKINKNRDELVKEFSKRVAADRAEELQKKKAEAKRAEEERVKKMTPAEQRKWEEKERARNMKKQQKKKKM</sequence>
<feature type="chain" id="PRO_5047517098" description="Coiled-coil domain-containing protein 47" evidence="7">
    <location>
        <begin position="20"/>
        <end position="368"/>
    </location>
</feature>
<gene>
    <name evidence="8" type="ORF">HPULCUR_006103</name>
</gene>
<dbReference type="Proteomes" id="UP001476247">
    <property type="component" value="Unassembled WGS sequence"/>
</dbReference>
<evidence type="ECO:0000256" key="4">
    <source>
        <dbReference type="ARBA" id="ARBA00023136"/>
    </source>
</evidence>
<reference evidence="8 9" key="1">
    <citation type="submission" date="2024-04" db="EMBL/GenBank/DDBJ databases">
        <title>genome sequences of Mucor flavus KT1a and Helicostylum pulchrum KT1b strains isolation_sourced from the surface of a dry-aged beef.</title>
        <authorList>
            <person name="Toyotome T."/>
            <person name="Hosono M."/>
            <person name="Torimaru M."/>
            <person name="Fukuda K."/>
            <person name="Mikami N."/>
        </authorList>
    </citation>
    <scope>NUCLEOTIDE SEQUENCE [LARGE SCALE GENOMIC DNA]</scope>
    <source>
        <strain evidence="8 9">KT1b</strain>
    </source>
</reference>
<organism evidence="8 9">
    <name type="scientific">Helicostylum pulchrum</name>
    <dbReference type="NCBI Taxonomy" id="562976"/>
    <lineage>
        <taxon>Eukaryota</taxon>
        <taxon>Fungi</taxon>
        <taxon>Fungi incertae sedis</taxon>
        <taxon>Mucoromycota</taxon>
        <taxon>Mucoromycotina</taxon>
        <taxon>Mucoromycetes</taxon>
        <taxon>Mucorales</taxon>
        <taxon>Mucorineae</taxon>
        <taxon>Mucoraceae</taxon>
        <taxon>Helicostylum</taxon>
    </lineage>
</organism>
<evidence type="ECO:0000256" key="5">
    <source>
        <dbReference type="SAM" id="MobiDB-lite"/>
    </source>
</evidence>
<evidence type="ECO:0000256" key="1">
    <source>
        <dbReference type="ARBA" id="ARBA00004167"/>
    </source>
</evidence>
<evidence type="ECO:0000256" key="3">
    <source>
        <dbReference type="ARBA" id="ARBA00022989"/>
    </source>
</evidence>
<accession>A0ABP9Y0Y4</accession>
<proteinExistence type="predicted"/>
<evidence type="ECO:0000313" key="8">
    <source>
        <dbReference type="EMBL" id="GAA5800667.1"/>
    </source>
</evidence>
<evidence type="ECO:0008006" key="10">
    <source>
        <dbReference type="Google" id="ProtNLM"/>
    </source>
</evidence>
<feature type="transmembrane region" description="Helical" evidence="6">
    <location>
        <begin position="47"/>
        <end position="65"/>
    </location>
</feature>
<evidence type="ECO:0000256" key="6">
    <source>
        <dbReference type="SAM" id="Phobius"/>
    </source>
</evidence>
<protein>
    <recommendedName>
        <fullName evidence="10">Coiled-coil domain-containing protein 47</fullName>
    </recommendedName>
</protein>
<feature type="compositionally biased region" description="Basic and acidic residues" evidence="5">
    <location>
        <begin position="346"/>
        <end position="357"/>
    </location>
</feature>
<feature type="compositionally biased region" description="Basic and acidic residues" evidence="5">
    <location>
        <begin position="321"/>
        <end position="340"/>
    </location>
</feature>
<dbReference type="PANTHER" id="PTHR12883">
    <property type="entry name" value="ADIPOCYTE-SPECIFIC PROTEIN 4-RELATED"/>
    <property type="match status" value="1"/>
</dbReference>
<dbReference type="PANTHER" id="PTHR12883:SF0">
    <property type="entry name" value="PAT COMPLEX SUBUNIT CCDC47"/>
    <property type="match status" value="1"/>
</dbReference>
<keyword evidence="2 6" id="KW-0812">Transmembrane</keyword>
<feature type="region of interest" description="Disordered" evidence="5">
    <location>
        <begin position="321"/>
        <end position="368"/>
    </location>
</feature>
<dbReference type="InterPro" id="IPR012879">
    <property type="entry name" value="CCDC47"/>
</dbReference>